<dbReference type="PRINTS" id="PR02087">
    <property type="entry name" value="HAUSAUGMINL1"/>
</dbReference>
<reference evidence="10" key="2">
    <citation type="journal article" date="2020" name="Gigascience">
        <title>An improved pig reference genome sequence to enable pig genetics and genomics research.</title>
        <authorList>
            <person name="Warr A."/>
            <person name="Affara N."/>
            <person name="Aken B."/>
            <person name="Beiki H."/>
            <person name="Bickhart D.M."/>
            <person name="Billis K."/>
            <person name="Chow W."/>
            <person name="Eory L."/>
            <person name="Finlayson H.A."/>
            <person name="Flicek P."/>
            <person name="Giron C.G."/>
            <person name="Griffin D.K."/>
            <person name="Hall R."/>
            <person name="Hannum G."/>
            <person name="Hourlier T."/>
            <person name="Howe K."/>
            <person name="Hume D.A."/>
            <person name="Izuogu O."/>
            <person name="Kim K."/>
            <person name="Koren S."/>
            <person name="Liu H."/>
            <person name="Manchanda N."/>
            <person name="Martin F.J."/>
            <person name="Nonneman D.J."/>
            <person name="O'Connor R.E."/>
            <person name="Phillippy A.M."/>
            <person name="Rohrer G.A."/>
            <person name="Rosen B.D."/>
            <person name="Rund L.A."/>
            <person name="Sargent C.A."/>
            <person name="Schook L.B."/>
            <person name="Schroeder S.G."/>
            <person name="Schwartz A.S."/>
            <person name="Skinner B.M."/>
            <person name="Talbot R."/>
            <person name="Tseng E."/>
            <person name="Tuggle C.K."/>
            <person name="Watson M."/>
            <person name="Smith T.P.L."/>
            <person name="Archibald A.L."/>
        </authorList>
    </citation>
    <scope>NUCLEOTIDE SEQUENCE [LARGE SCALE GENOMIC DNA]</scope>
    <source>
        <strain evidence="10">Duroc</strain>
    </source>
</reference>
<evidence type="ECO:0000256" key="5">
    <source>
        <dbReference type="ARBA" id="ARBA00022701"/>
    </source>
</evidence>
<dbReference type="Pfam" id="PF25762">
    <property type="entry name" value="HAUS1"/>
    <property type="match status" value="1"/>
</dbReference>
<dbReference type="Ensembl" id="ENSSSCT00000066083.3">
    <property type="protein sequence ID" value="ENSSSCP00000050743.2"/>
    <property type="gene ID" value="ENSSSCG00000004498.5"/>
</dbReference>
<keyword evidence="4" id="KW-0132">Cell division</keyword>
<evidence type="ECO:0000256" key="3">
    <source>
        <dbReference type="ARBA" id="ARBA00022490"/>
    </source>
</evidence>
<evidence type="ECO:0000256" key="8">
    <source>
        <dbReference type="ARBA" id="ARBA00023212"/>
    </source>
</evidence>
<dbReference type="GeneTree" id="ENSGT00390000006029"/>
<dbReference type="Proteomes" id="UP000008227">
    <property type="component" value="Chromosome 1"/>
</dbReference>
<dbReference type="GO" id="GO:0005819">
    <property type="term" value="C:spindle"/>
    <property type="evidence" value="ECO:0007669"/>
    <property type="project" value="UniProtKB-SubCell"/>
</dbReference>
<organism evidence="10 11">
    <name type="scientific">Sus scrofa</name>
    <name type="common">Pig</name>
    <dbReference type="NCBI Taxonomy" id="9823"/>
    <lineage>
        <taxon>Eukaryota</taxon>
        <taxon>Metazoa</taxon>
        <taxon>Chordata</taxon>
        <taxon>Craniata</taxon>
        <taxon>Vertebrata</taxon>
        <taxon>Euteleostomi</taxon>
        <taxon>Mammalia</taxon>
        <taxon>Eutheria</taxon>
        <taxon>Laurasiatheria</taxon>
        <taxon>Artiodactyla</taxon>
        <taxon>Suina</taxon>
        <taxon>Suidae</taxon>
        <taxon>Sus</taxon>
    </lineage>
</organism>
<reference evidence="11" key="1">
    <citation type="submission" date="2009-11" db="EMBL/GenBank/DDBJ databases">
        <authorList>
            <consortium name="Porcine genome sequencing project"/>
        </authorList>
    </citation>
    <scope>NUCLEOTIDE SEQUENCE [LARGE SCALE GENOMIC DNA]</scope>
    <source>
        <strain evidence="11">Duroc</strain>
    </source>
</reference>
<keyword evidence="7" id="KW-0175">Coiled coil</keyword>
<keyword evidence="6" id="KW-0498">Mitosis</keyword>
<evidence type="ECO:0000313" key="11">
    <source>
        <dbReference type="Proteomes" id="UP000008227"/>
    </source>
</evidence>
<evidence type="ECO:0000256" key="2">
    <source>
        <dbReference type="ARBA" id="ARBA00005479"/>
    </source>
</evidence>
<dbReference type="GO" id="GO:0051225">
    <property type="term" value="P:spindle assembly"/>
    <property type="evidence" value="ECO:0007669"/>
    <property type="project" value="InterPro"/>
</dbReference>
<dbReference type="Bgee" id="ENSSSCG00000004498">
    <property type="expression patterns" value="Expressed in oocyte and 46 other cell types or tissues"/>
</dbReference>
<evidence type="ECO:0000313" key="12">
    <source>
        <dbReference type="VGNC" id="VGNC:88787"/>
    </source>
</evidence>
<dbReference type="AlphaFoldDB" id="A0A287B2S6"/>
<proteinExistence type="inferred from homology"/>
<keyword evidence="11" id="KW-1185">Reference proteome</keyword>
<dbReference type="GO" id="GO:0070652">
    <property type="term" value="C:HAUS complex"/>
    <property type="evidence" value="ECO:0007669"/>
    <property type="project" value="InterPro"/>
</dbReference>
<name>A0A287B2S6_PIG</name>
<dbReference type="GO" id="GO:0051301">
    <property type="term" value="P:cell division"/>
    <property type="evidence" value="ECO:0007669"/>
    <property type="project" value="UniProtKB-KW"/>
</dbReference>
<keyword evidence="9" id="KW-0131">Cell cycle</keyword>
<evidence type="ECO:0000256" key="7">
    <source>
        <dbReference type="ARBA" id="ARBA00023054"/>
    </source>
</evidence>
<dbReference type="InterPro" id="IPR026243">
    <property type="entry name" value="HAUS1"/>
</dbReference>
<evidence type="ECO:0000256" key="9">
    <source>
        <dbReference type="ARBA" id="ARBA00023306"/>
    </source>
</evidence>
<keyword evidence="5" id="KW-0493">Microtubule</keyword>
<reference evidence="10" key="4">
    <citation type="submission" date="2025-09" db="UniProtKB">
        <authorList>
            <consortium name="Ensembl"/>
        </authorList>
    </citation>
    <scope>IDENTIFICATION</scope>
</reference>
<protein>
    <submittedName>
        <fullName evidence="10">HAUS augmin like complex subunit 1</fullName>
    </submittedName>
</protein>
<keyword evidence="3" id="KW-0963">Cytoplasm</keyword>
<evidence type="ECO:0000256" key="1">
    <source>
        <dbReference type="ARBA" id="ARBA00004186"/>
    </source>
</evidence>
<comment type="similarity">
    <text evidence="2">Belongs to the HAUS1 family.</text>
</comment>
<sequence length="123" mass="13942">MEAPEEKEAQVAAWLKKIFGDHSIPQYEVNPRTTEILHHLAECNRVRDRDVCLVIEDLKQKAREYESEEATFSQGNGCFSVSSVTGSTFRETGRTKTTDYAFEEKIGVLFRFDAESISCSGEN</sequence>
<evidence type="ECO:0000256" key="4">
    <source>
        <dbReference type="ARBA" id="ARBA00022618"/>
    </source>
</evidence>
<evidence type="ECO:0000313" key="10">
    <source>
        <dbReference type="Ensembl" id="ENSSSCP00000050743.2"/>
    </source>
</evidence>
<gene>
    <name evidence="10 12" type="primary">HAUS1</name>
</gene>
<comment type="subcellular location">
    <subcellularLocation>
        <location evidence="1">Cytoplasm</location>
        <location evidence="1">Cytoskeleton</location>
        <location evidence="1">Spindle</location>
    </subcellularLocation>
</comment>
<reference evidence="10" key="3">
    <citation type="submission" date="2025-08" db="UniProtKB">
        <authorList>
            <consortium name="Ensembl"/>
        </authorList>
    </citation>
    <scope>IDENTIFICATION</scope>
</reference>
<dbReference type="ExpressionAtlas" id="A0A287B2S6">
    <property type="expression patterns" value="baseline and differential"/>
</dbReference>
<dbReference type="PANTHER" id="PTHR31570:SF1">
    <property type="entry name" value="HAUS AUGMIN-LIKE COMPLEX SUBUNIT 1"/>
    <property type="match status" value="1"/>
</dbReference>
<accession>A0A287B2S6</accession>
<dbReference type="PANTHER" id="PTHR31570">
    <property type="entry name" value="HAUS AUGMIN-LIKE COMPLEX SUBUNIT 1"/>
    <property type="match status" value="1"/>
</dbReference>
<keyword evidence="8" id="KW-0206">Cytoskeleton</keyword>
<dbReference type="VGNC" id="VGNC:88787">
    <property type="gene designation" value="HAUS1"/>
</dbReference>
<evidence type="ECO:0000256" key="6">
    <source>
        <dbReference type="ARBA" id="ARBA00022776"/>
    </source>
</evidence>
<dbReference type="GO" id="GO:0005874">
    <property type="term" value="C:microtubule"/>
    <property type="evidence" value="ECO:0007669"/>
    <property type="project" value="UniProtKB-KW"/>
</dbReference>